<evidence type="ECO:0000256" key="3">
    <source>
        <dbReference type="ARBA" id="ARBA00022692"/>
    </source>
</evidence>
<comment type="subcellular location">
    <subcellularLocation>
        <location evidence="1 8">Membrane</location>
        <topology evidence="1 8">Multi-pass membrane protein</topology>
    </subcellularLocation>
</comment>
<keyword evidence="3 8" id="KW-0812">Transmembrane</keyword>
<keyword evidence="7" id="KW-0325">Glycoprotein</keyword>
<accession>A0A6S7H347</accession>
<dbReference type="AlphaFoldDB" id="A0A6S7H347"/>
<protein>
    <recommendedName>
        <fullName evidence="8">Amino acid transporter</fullName>
    </recommendedName>
</protein>
<dbReference type="GO" id="GO:0015501">
    <property type="term" value="F:glutamate:sodium symporter activity"/>
    <property type="evidence" value="ECO:0007669"/>
    <property type="project" value="TreeGrafter"/>
</dbReference>
<dbReference type="Proteomes" id="UP001152795">
    <property type="component" value="Unassembled WGS sequence"/>
</dbReference>
<evidence type="ECO:0000256" key="8">
    <source>
        <dbReference type="RuleBase" id="RU361216"/>
    </source>
</evidence>
<evidence type="ECO:0000256" key="5">
    <source>
        <dbReference type="ARBA" id="ARBA00022989"/>
    </source>
</evidence>
<evidence type="ECO:0000256" key="4">
    <source>
        <dbReference type="ARBA" id="ARBA00022847"/>
    </source>
</evidence>
<keyword evidence="4 8" id="KW-0769">Symport</keyword>
<dbReference type="GO" id="GO:0005886">
    <property type="term" value="C:plasma membrane"/>
    <property type="evidence" value="ECO:0007669"/>
    <property type="project" value="TreeGrafter"/>
</dbReference>
<keyword evidence="10" id="KW-1185">Reference proteome</keyword>
<keyword evidence="2 8" id="KW-0813">Transport</keyword>
<feature type="transmembrane region" description="Helical" evidence="8">
    <location>
        <begin position="39"/>
        <end position="62"/>
    </location>
</feature>
<dbReference type="PROSITE" id="PS00713">
    <property type="entry name" value="NA_DICARBOXYL_SYMP_1"/>
    <property type="match status" value="1"/>
</dbReference>
<dbReference type="Pfam" id="PF00375">
    <property type="entry name" value="SDF"/>
    <property type="match status" value="1"/>
</dbReference>
<dbReference type="InterPro" id="IPR018107">
    <property type="entry name" value="Na-dicarboxylate_symporter_CS"/>
</dbReference>
<evidence type="ECO:0000256" key="7">
    <source>
        <dbReference type="ARBA" id="ARBA00023180"/>
    </source>
</evidence>
<dbReference type="PRINTS" id="PR00173">
    <property type="entry name" value="EDTRNSPORT"/>
</dbReference>
<comment type="similarity">
    <text evidence="8">Belongs to the dicarboxylate/amino acid:cation symporter (DAACS) (TC 2.A.23) family.</text>
</comment>
<dbReference type="GO" id="GO:0005313">
    <property type="term" value="F:L-glutamate transmembrane transporter activity"/>
    <property type="evidence" value="ECO:0007669"/>
    <property type="project" value="TreeGrafter"/>
</dbReference>
<evidence type="ECO:0000256" key="6">
    <source>
        <dbReference type="ARBA" id="ARBA00023136"/>
    </source>
</evidence>
<reference evidence="9" key="1">
    <citation type="submission" date="2020-04" db="EMBL/GenBank/DDBJ databases">
        <authorList>
            <person name="Alioto T."/>
            <person name="Alioto T."/>
            <person name="Gomez Garrido J."/>
        </authorList>
    </citation>
    <scope>NUCLEOTIDE SEQUENCE</scope>
    <source>
        <strain evidence="9">A484AB</strain>
    </source>
</reference>
<dbReference type="OrthoDB" id="5877963at2759"/>
<dbReference type="InterPro" id="IPR050746">
    <property type="entry name" value="DAACS"/>
</dbReference>
<proteinExistence type="inferred from homology"/>
<evidence type="ECO:0000313" key="10">
    <source>
        <dbReference type="Proteomes" id="UP001152795"/>
    </source>
</evidence>
<dbReference type="EMBL" id="CACRXK020003342">
    <property type="protein sequence ID" value="CAB3998395.1"/>
    <property type="molecule type" value="Genomic_DNA"/>
</dbReference>
<keyword evidence="6 8" id="KW-0472">Membrane</keyword>
<evidence type="ECO:0000256" key="1">
    <source>
        <dbReference type="ARBA" id="ARBA00004141"/>
    </source>
</evidence>
<dbReference type="Gene3D" id="1.10.3860.10">
    <property type="entry name" value="Sodium:dicarboxylate symporter"/>
    <property type="match status" value="1"/>
</dbReference>
<feature type="transmembrane region" description="Helical" evidence="8">
    <location>
        <begin position="91"/>
        <end position="111"/>
    </location>
</feature>
<sequence length="177" mass="19417">MSVVIRNAEVGKDRDAVDVEANFEEPQPTSRVSKIRNALLANVQLVAIVVSVILGFLIGILIHDAVQESTDPSTEKVIMYIKFPGELFLRMLRMIIIPLTVSSIVVALGEIDTCSAGKLGKRTFLYYLMTTVVATVLGLVLVKVIKPGEDSNSETNVESEPSPITAFDSFLDVLRYF</sequence>
<dbReference type="SUPFAM" id="SSF118215">
    <property type="entry name" value="Proton glutamate symport protein"/>
    <property type="match status" value="1"/>
</dbReference>
<comment type="caution">
    <text evidence="9">The sequence shown here is derived from an EMBL/GenBank/DDBJ whole genome shotgun (WGS) entry which is preliminary data.</text>
</comment>
<dbReference type="PANTHER" id="PTHR11958:SF63">
    <property type="entry name" value="AMINO ACID TRANSPORTER"/>
    <property type="match status" value="1"/>
</dbReference>
<comment type="caution">
    <text evidence="8">Lacks conserved residue(s) required for the propagation of feature annotation.</text>
</comment>
<evidence type="ECO:0000256" key="2">
    <source>
        <dbReference type="ARBA" id="ARBA00022448"/>
    </source>
</evidence>
<name>A0A6S7H347_PARCT</name>
<organism evidence="9 10">
    <name type="scientific">Paramuricea clavata</name>
    <name type="common">Red gorgonian</name>
    <name type="synonym">Violescent sea-whip</name>
    <dbReference type="NCBI Taxonomy" id="317549"/>
    <lineage>
        <taxon>Eukaryota</taxon>
        <taxon>Metazoa</taxon>
        <taxon>Cnidaria</taxon>
        <taxon>Anthozoa</taxon>
        <taxon>Octocorallia</taxon>
        <taxon>Malacalcyonacea</taxon>
        <taxon>Plexauridae</taxon>
        <taxon>Paramuricea</taxon>
    </lineage>
</organism>
<feature type="transmembrane region" description="Helical" evidence="8">
    <location>
        <begin position="123"/>
        <end position="145"/>
    </location>
</feature>
<dbReference type="InterPro" id="IPR036458">
    <property type="entry name" value="Na:dicarbo_symporter_sf"/>
</dbReference>
<dbReference type="GO" id="GO:0015175">
    <property type="term" value="F:neutral L-amino acid transmembrane transporter activity"/>
    <property type="evidence" value="ECO:0007669"/>
    <property type="project" value="TreeGrafter"/>
</dbReference>
<dbReference type="PANTHER" id="PTHR11958">
    <property type="entry name" value="SODIUM/DICARBOXYLATE SYMPORTER-RELATED"/>
    <property type="match status" value="1"/>
</dbReference>
<gene>
    <name evidence="9" type="ORF">PACLA_8A064735</name>
</gene>
<evidence type="ECO:0000313" key="9">
    <source>
        <dbReference type="EMBL" id="CAB3998395.1"/>
    </source>
</evidence>
<dbReference type="InterPro" id="IPR001991">
    <property type="entry name" value="Na-dicarboxylate_symporter"/>
</dbReference>
<keyword evidence="5 8" id="KW-1133">Transmembrane helix</keyword>